<evidence type="ECO:0000256" key="10">
    <source>
        <dbReference type="ARBA" id="ARBA00023201"/>
    </source>
</evidence>
<dbReference type="PANTHER" id="PTHR30341">
    <property type="entry name" value="SODIUM ION/PROTON ANTIPORTER NHAA-RELATED"/>
    <property type="match status" value="1"/>
</dbReference>
<keyword evidence="4 11" id="KW-1003">Cell membrane</keyword>
<dbReference type="AlphaFoldDB" id="A0A399JHN9"/>
<evidence type="ECO:0000313" key="13">
    <source>
        <dbReference type="Proteomes" id="UP000265419"/>
    </source>
</evidence>
<feature type="transmembrane region" description="Helical" evidence="11">
    <location>
        <begin position="404"/>
        <end position="422"/>
    </location>
</feature>
<keyword evidence="9 11" id="KW-0472">Membrane</keyword>
<dbReference type="GO" id="GO:0006885">
    <property type="term" value="P:regulation of pH"/>
    <property type="evidence" value="ECO:0007669"/>
    <property type="project" value="UniProtKB-UniRule"/>
</dbReference>
<evidence type="ECO:0000256" key="3">
    <source>
        <dbReference type="ARBA" id="ARBA00022449"/>
    </source>
</evidence>
<evidence type="ECO:0000256" key="1">
    <source>
        <dbReference type="ARBA" id="ARBA00004429"/>
    </source>
</evidence>
<dbReference type="GO" id="GO:0005886">
    <property type="term" value="C:plasma membrane"/>
    <property type="evidence" value="ECO:0007669"/>
    <property type="project" value="UniProtKB-SubCell"/>
</dbReference>
<feature type="transmembrane region" description="Helical" evidence="11">
    <location>
        <begin position="155"/>
        <end position="176"/>
    </location>
</feature>
<feature type="transmembrane region" description="Helical" evidence="11">
    <location>
        <begin position="126"/>
        <end position="149"/>
    </location>
</feature>
<dbReference type="NCBIfam" id="TIGR00773">
    <property type="entry name" value="NhaA"/>
    <property type="match status" value="1"/>
</dbReference>
<feature type="transmembrane region" description="Helical" evidence="11">
    <location>
        <begin position="183"/>
        <end position="205"/>
    </location>
</feature>
<feature type="transmembrane region" description="Helical" evidence="11">
    <location>
        <begin position="87"/>
        <end position="105"/>
    </location>
</feature>
<dbReference type="Gene3D" id="1.20.1530.10">
    <property type="entry name" value="Na+/H+ antiporter like domain"/>
    <property type="match status" value="1"/>
</dbReference>
<protein>
    <recommendedName>
        <fullName evidence="11">Na(+)/H(+) antiporter NhaA</fullName>
    </recommendedName>
    <alternativeName>
        <fullName evidence="11">Sodium/proton antiporter NhaA</fullName>
    </alternativeName>
</protein>
<keyword evidence="2 11" id="KW-0813">Transport</keyword>
<keyword evidence="3 11" id="KW-0050">Antiport</keyword>
<feature type="transmembrane region" description="Helical" evidence="11">
    <location>
        <begin position="211"/>
        <end position="230"/>
    </location>
</feature>
<feature type="transmembrane region" description="Helical" evidence="11">
    <location>
        <begin position="331"/>
        <end position="353"/>
    </location>
</feature>
<dbReference type="InterPro" id="IPR004670">
    <property type="entry name" value="NhaA"/>
</dbReference>
<dbReference type="GO" id="GO:0015385">
    <property type="term" value="F:sodium:proton antiporter activity"/>
    <property type="evidence" value="ECO:0007669"/>
    <property type="project" value="UniProtKB-UniRule"/>
</dbReference>
<evidence type="ECO:0000256" key="6">
    <source>
        <dbReference type="ARBA" id="ARBA00022989"/>
    </source>
</evidence>
<keyword evidence="10 11" id="KW-0739">Sodium transport</keyword>
<feature type="transmembrane region" description="Helical" evidence="11">
    <location>
        <begin position="295"/>
        <end position="319"/>
    </location>
</feature>
<keyword evidence="5 11" id="KW-0812">Transmembrane</keyword>
<keyword evidence="8 11" id="KW-0406">Ion transport</keyword>
<organism evidence="12 13">
    <name type="scientific">Galactobacter valiniphilus</name>
    <dbReference type="NCBI Taxonomy" id="2676122"/>
    <lineage>
        <taxon>Bacteria</taxon>
        <taxon>Bacillati</taxon>
        <taxon>Actinomycetota</taxon>
        <taxon>Actinomycetes</taxon>
        <taxon>Micrococcales</taxon>
        <taxon>Micrococcaceae</taxon>
        <taxon>Galactobacter</taxon>
    </lineage>
</organism>
<name>A0A399JHN9_9MICC</name>
<accession>A0A399JHN9</accession>
<feature type="transmembrane region" description="Helical" evidence="11">
    <location>
        <begin position="373"/>
        <end position="392"/>
    </location>
</feature>
<keyword evidence="7 11" id="KW-0915">Sodium</keyword>
<keyword evidence="6 11" id="KW-1133">Transmembrane helix</keyword>
<evidence type="ECO:0000256" key="11">
    <source>
        <dbReference type="HAMAP-Rule" id="MF_01844"/>
    </source>
</evidence>
<evidence type="ECO:0000256" key="2">
    <source>
        <dbReference type="ARBA" id="ARBA00022448"/>
    </source>
</evidence>
<dbReference type="Pfam" id="PF06965">
    <property type="entry name" value="Na_H_antiport_1"/>
    <property type="match status" value="1"/>
</dbReference>
<comment type="catalytic activity">
    <reaction evidence="11">
        <text>Na(+)(in) + 2 H(+)(out) = Na(+)(out) + 2 H(+)(in)</text>
        <dbReference type="Rhea" id="RHEA:29251"/>
        <dbReference type="ChEBI" id="CHEBI:15378"/>
        <dbReference type="ChEBI" id="CHEBI:29101"/>
    </reaction>
</comment>
<feature type="transmembrane region" description="Helical" evidence="11">
    <location>
        <begin position="242"/>
        <end position="275"/>
    </location>
</feature>
<evidence type="ECO:0000256" key="7">
    <source>
        <dbReference type="ARBA" id="ARBA00023053"/>
    </source>
</evidence>
<evidence type="ECO:0000256" key="8">
    <source>
        <dbReference type="ARBA" id="ARBA00023065"/>
    </source>
</evidence>
<sequence>MTQPTPHHPYDDVARLDPRPDAHPEGRGLAHRLGNLLRSESSGGLLLILGAVIAIVWANTPAAAAYFDLRDLHVALPLGFTTIDLSLGHWAADGLLAVFFFIVGVELKEEFVVGELRSPRKALTPVAAAFGGVAVPALIFVAINAGAHADTLRGWAIPTATDIAFAVAILAVVGKWLPSPLRLFLLTLAVVDDLIAIVIIAIFYANDLSPAWLALALLPAAAFGLLVQLAPDFFRAHRWAPWLILLPLGFATWVCVYESGIHATIAGVVLGFLVPAKRRRGEPGEGLAQALDHRIGPLSAGFCVPVFAFFSAGVAMGGFEGMRAALGDPVVWGIVLGLVFGKPLGILAATWLVTRTPAAELDPRIKWGELLGVGILGGIGFTVALLVAELSYGQGNAHDDHAKIAILVASVLAALLAAAWLAPANRRYKAEALAERSAAQGSGAAAAGAEDASR</sequence>
<comment type="similarity">
    <text evidence="11">Belongs to the NhaA Na(+)/H(+) (TC 2.A.33) antiporter family.</text>
</comment>
<comment type="subcellular location">
    <subcellularLocation>
        <location evidence="1">Cell inner membrane</location>
        <topology evidence="1">Multi-pass membrane protein</topology>
    </subcellularLocation>
    <subcellularLocation>
        <location evidence="11">Cell membrane</location>
        <topology evidence="11">Multi-pass membrane protein</topology>
    </subcellularLocation>
</comment>
<dbReference type="InterPro" id="IPR023171">
    <property type="entry name" value="Na/H_antiporter_dom_sf"/>
</dbReference>
<dbReference type="RefSeq" id="WP_119424982.1">
    <property type="nucleotide sequence ID" value="NZ_QQXK01000018.1"/>
</dbReference>
<feature type="transmembrane region" description="Helical" evidence="11">
    <location>
        <begin position="45"/>
        <end position="67"/>
    </location>
</feature>
<dbReference type="PANTHER" id="PTHR30341:SF0">
    <property type="entry name" value="NA(+)_H(+) ANTIPORTER NHAA"/>
    <property type="match status" value="1"/>
</dbReference>
<dbReference type="Proteomes" id="UP000265419">
    <property type="component" value="Unassembled WGS sequence"/>
</dbReference>
<keyword evidence="13" id="KW-1185">Reference proteome</keyword>
<gene>
    <name evidence="11 12" type="primary">nhaA</name>
    <name evidence="12" type="ORF">DWB68_09920</name>
</gene>
<reference evidence="12 13" key="1">
    <citation type="submission" date="2018-07" db="EMBL/GenBank/DDBJ databases">
        <title>Arthrobacter sp. nov., isolated from raw cow's milk with high bacterial count.</title>
        <authorList>
            <person name="Hahne J."/>
            <person name="Isele D."/>
            <person name="Lipski A."/>
        </authorList>
    </citation>
    <scope>NUCLEOTIDE SEQUENCE [LARGE SCALE GENOMIC DNA]</scope>
    <source>
        <strain evidence="12 13">JZ R-35</strain>
    </source>
</reference>
<evidence type="ECO:0000256" key="4">
    <source>
        <dbReference type="ARBA" id="ARBA00022475"/>
    </source>
</evidence>
<evidence type="ECO:0000256" key="9">
    <source>
        <dbReference type="ARBA" id="ARBA00023136"/>
    </source>
</evidence>
<comment type="caution">
    <text evidence="12">The sequence shown here is derived from an EMBL/GenBank/DDBJ whole genome shotgun (WGS) entry which is preliminary data.</text>
</comment>
<proteinExistence type="inferred from homology"/>
<evidence type="ECO:0000313" key="12">
    <source>
        <dbReference type="EMBL" id="RII41966.1"/>
    </source>
</evidence>
<comment type="function">
    <text evidence="11">Na(+)/H(+) antiporter that extrudes sodium in exchange for external protons.</text>
</comment>
<dbReference type="HAMAP" id="MF_01844">
    <property type="entry name" value="NhaA"/>
    <property type="match status" value="1"/>
</dbReference>
<evidence type="ECO:0000256" key="5">
    <source>
        <dbReference type="ARBA" id="ARBA00022692"/>
    </source>
</evidence>
<dbReference type="EMBL" id="QQXK01000018">
    <property type="protein sequence ID" value="RII41966.1"/>
    <property type="molecule type" value="Genomic_DNA"/>
</dbReference>